<reference evidence="2 3" key="1">
    <citation type="journal article" date="2018" name="PLoS Genet.">
        <title>Population sequencing reveals clonal diversity and ancestral inbreeding in the grapevine cultivar Chardonnay.</title>
        <authorList>
            <person name="Roach M.J."/>
            <person name="Johnson D.L."/>
            <person name="Bohlmann J."/>
            <person name="van Vuuren H.J."/>
            <person name="Jones S.J."/>
            <person name="Pretorius I.S."/>
            <person name="Schmidt S.A."/>
            <person name="Borneman A.R."/>
        </authorList>
    </citation>
    <scope>NUCLEOTIDE SEQUENCE [LARGE SCALE GENOMIC DNA]</scope>
    <source>
        <strain evidence="3">cv. Chardonnay</strain>
        <tissue evidence="2">Leaf</tissue>
    </source>
</reference>
<sequence length="51" mass="6030">MTEGGSFLLNLFFFPFWGWELQESSITNPQEADWLKYSPFWPDPDNPDHHG</sequence>
<feature type="chain" id="PRO_5019129015" evidence="1">
    <location>
        <begin position="19"/>
        <end position="51"/>
    </location>
</feature>
<comment type="caution">
    <text evidence="2">The sequence shown here is derived from an EMBL/GenBank/DDBJ whole genome shotgun (WGS) entry which is preliminary data.</text>
</comment>
<gene>
    <name evidence="2" type="ORF">CK203_071234</name>
</gene>
<evidence type="ECO:0000256" key="1">
    <source>
        <dbReference type="SAM" id="SignalP"/>
    </source>
</evidence>
<proteinExistence type="predicted"/>
<accession>A0A438DSM8</accession>
<keyword evidence="1" id="KW-0732">Signal</keyword>
<feature type="signal peptide" evidence="1">
    <location>
        <begin position="1"/>
        <end position="18"/>
    </location>
</feature>
<dbReference type="Proteomes" id="UP000288805">
    <property type="component" value="Unassembled WGS sequence"/>
</dbReference>
<organism evidence="2 3">
    <name type="scientific">Vitis vinifera</name>
    <name type="common">Grape</name>
    <dbReference type="NCBI Taxonomy" id="29760"/>
    <lineage>
        <taxon>Eukaryota</taxon>
        <taxon>Viridiplantae</taxon>
        <taxon>Streptophyta</taxon>
        <taxon>Embryophyta</taxon>
        <taxon>Tracheophyta</taxon>
        <taxon>Spermatophyta</taxon>
        <taxon>Magnoliopsida</taxon>
        <taxon>eudicotyledons</taxon>
        <taxon>Gunneridae</taxon>
        <taxon>Pentapetalae</taxon>
        <taxon>rosids</taxon>
        <taxon>Vitales</taxon>
        <taxon>Vitaceae</taxon>
        <taxon>Viteae</taxon>
        <taxon>Vitis</taxon>
    </lineage>
</organism>
<name>A0A438DSM8_VITVI</name>
<evidence type="ECO:0000313" key="3">
    <source>
        <dbReference type="Proteomes" id="UP000288805"/>
    </source>
</evidence>
<dbReference type="AlphaFoldDB" id="A0A438DSM8"/>
<dbReference type="EMBL" id="QGNW01001508">
    <property type="protein sequence ID" value="RVW38248.1"/>
    <property type="molecule type" value="Genomic_DNA"/>
</dbReference>
<evidence type="ECO:0000313" key="2">
    <source>
        <dbReference type="EMBL" id="RVW38248.1"/>
    </source>
</evidence>
<protein>
    <submittedName>
        <fullName evidence="2">Uncharacterized protein</fullName>
    </submittedName>
</protein>